<dbReference type="KEGG" id="msto:MSTO_44250"/>
<dbReference type="Proteomes" id="UP000467130">
    <property type="component" value="Chromosome"/>
</dbReference>
<evidence type="ECO:0000256" key="6">
    <source>
        <dbReference type="ARBA" id="ARBA00023125"/>
    </source>
</evidence>
<accession>A0A7I7QD51</accession>
<keyword evidence="5" id="KW-0843">Virulence</keyword>
<evidence type="ECO:0000313" key="14">
    <source>
        <dbReference type="Proteomes" id="UP000467130"/>
    </source>
</evidence>
<evidence type="ECO:0000256" key="10">
    <source>
        <dbReference type="SAM" id="MobiDB-lite"/>
    </source>
</evidence>
<protein>
    <recommendedName>
        <fullName evidence="9">Nucleoid-associated protein Lsr2</fullName>
    </recommendedName>
</protein>
<evidence type="ECO:0000259" key="12">
    <source>
        <dbReference type="Pfam" id="PF23359"/>
    </source>
</evidence>
<keyword evidence="3" id="KW-0678">Repressor</keyword>
<evidence type="ECO:0000256" key="1">
    <source>
        <dbReference type="ARBA" id="ARBA00004453"/>
    </source>
</evidence>
<evidence type="ECO:0000256" key="9">
    <source>
        <dbReference type="ARBA" id="ARBA00072261"/>
    </source>
</evidence>
<feature type="domain" description="Lsr2 DNA-binding" evidence="12">
    <location>
        <begin position="123"/>
        <end position="158"/>
    </location>
</feature>
<dbReference type="EMBL" id="AP022587">
    <property type="protein sequence ID" value="BBY24220.1"/>
    <property type="molecule type" value="Genomic_DNA"/>
</dbReference>
<keyword evidence="14" id="KW-1185">Reference proteome</keyword>
<evidence type="ECO:0000259" key="11">
    <source>
        <dbReference type="Pfam" id="PF11774"/>
    </source>
</evidence>
<evidence type="ECO:0000256" key="5">
    <source>
        <dbReference type="ARBA" id="ARBA00023026"/>
    </source>
</evidence>
<dbReference type="Pfam" id="PF11774">
    <property type="entry name" value="Lsr2"/>
    <property type="match status" value="1"/>
</dbReference>
<proteinExistence type="inferred from homology"/>
<dbReference type="GO" id="GO:0003677">
    <property type="term" value="F:DNA binding"/>
    <property type="evidence" value="ECO:0007669"/>
    <property type="project" value="UniProtKB-KW"/>
</dbReference>
<evidence type="ECO:0000256" key="8">
    <source>
        <dbReference type="ARBA" id="ARBA00061177"/>
    </source>
</evidence>
<evidence type="ECO:0000256" key="4">
    <source>
        <dbReference type="ARBA" id="ARBA00023015"/>
    </source>
</evidence>
<keyword evidence="2" id="KW-0963">Cytoplasm</keyword>
<name>A0A7I7QD51_9MYCO</name>
<comment type="similarity">
    <text evidence="8">Belongs to the Lsr2 family.</text>
</comment>
<dbReference type="Gene3D" id="3.30.60.230">
    <property type="entry name" value="Lsr2, dimerization domain"/>
    <property type="match status" value="1"/>
</dbReference>
<dbReference type="GO" id="GO:0016746">
    <property type="term" value="F:acyltransferase activity"/>
    <property type="evidence" value="ECO:0007669"/>
    <property type="project" value="InterPro"/>
</dbReference>
<dbReference type="Pfam" id="PF23359">
    <property type="entry name" value="Lsr2_DNA-bd"/>
    <property type="match status" value="1"/>
</dbReference>
<dbReference type="AlphaFoldDB" id="A0A7I7QD51"/>
<feature type="region of interest" description="Disordered" evidence="10">
    <location>
        <begin position="105"/>
        <end position="124"/>
    </location>
</feature>
<dbReference type="GO" id="GO:0009295">
    <property type="term" value="C:nucleoid"/>
    <property type="evidence" value="ECO:0007669"/>
    <property type="project" value="UniProtKB-SubCell"/>
</dbReference>
<evidence type="ECO:0000256" key="7">
    <source>
        <dbReference type="ARBA" id="ARBA00023163"/>
    </source>
</evidence>
<evidence type="ECO:0000256" key="2">
    <source>
        <dbReference type="ARBA" id="ARBA00022490"/>
    </source>
</evidence>
<dbReference type="Gene3D" id="4.10.320.10">
    <property type="entry name" value="E3-binding domain"/>
    <property type="match status" value="1"/>
</dbReference>
<comment type="subcellular location">
    <subcellularLocation>
        <location evidence="1">Cytoplasm</location>
        <location evidence="1">Nucleoid</location>
    </subcellularLocation>
</comment>
<dbReference type="InterPro" id="IPR036625">
    <property type="entry name" value="E3-bd_dom_sf"/>
</dbReference>
<keyword evidence="6" id="KW-0238">DNA-binding</keyword>
<keyword evidence="4" id="KW-0805">Transcription regulation</keyword>
<dbReference type="InterPro" id="IPR055370">
    <property type="entry name" value="Lsr2_DNA-bd"/>
</dbReference>
<dbReference type="InterPro" id="IPR042261">
    <property type="entry name" value="Lsr2-like_dimerization"/>
</dbReference>
<sequence>MFDRTPAENRTLRVPQIEHAAHIWQISDRGVGPNCSATAQEEREGKLMAKKVTVTLVDDFDGAGAADETVEFGLDGVTYEIDLSTKNAAKLRGDLKQWVAAGRRVGGRRRGRSGTGRGRGAIDREQSAAIREWARRNGHNVSTRGRIPADVIDAFHAAT</sequence>
<evidence type="ECO:0000313" key="13">
    <source>
        <dbReference type="EMBL" id="BBY24220.1"/>
    </source>
</evidence>
<keyword evidence="7" id="KW-0804">Transcription</keyword>
<dbReference type="FunFam" id="4.10.320.10:FF:000004">
    <property type="entry name" value="Nucleoid-associated protein Lsr2"/>
    <property type="match status" value="1"/>
</dbReference>
<dbReference type="InterPro" id="IPR024412">
    <property type="entry name" value="Lsr2_dim_dom"/>
</dbReference>
<feature type="domain" description="Lsr2 dimerization" evidence="11">
    <location>
        <begin position="48"/>
        <end position="106"/>
    </location>
</feature>
<organism evidence="13 14">
    <name type="scientific">Mycobacterium stomatepiae</name>
    <dbReference type="NCBI Taxonomy" id="470076"/>
    <lineage>
        <taxon>Bacteria</taxon>
        <taxon>Bacillati</taxon>
        <taxon>Actinomycetota</taxon>
        <taxon>Actinomycetes</taxon>
        <taxon>Mycobacteriales</taxon>
        <taxon>Mycobacteriaceae</taxon>
        <taxon>Mycobacterium</taxon>
        <taxon>Mycobacterium simiae complex</taxon>
    </lineage>
</organism>
<reference evidence="13 14" key="1">
    <citation type="journal article" date="2019" name="Emerg. Microbes Infect.">
        <title>Comprehensive subspecies identification of 175 nontuberculous mycobacteria species based on 7547 genomic profiles.</title>
        <authorList>
            <person name="Matsumoto Y."/>
            <person name="Kinjo T."/>
            <person name="Motooka D."/>
            <person name="Nabeya D."/>
            <person name="Jung N."/>
            <person name="Uechi K."/>
            <person name="Horii T."/>
            <person name="Iida T."/>
            <person name="Fujita J."/>
            <person name="Nakamura S."/>
        </authorList>
    </citation>
    <scope>NUCLEOTIDE SEQUENCE [LARGE SCALE GENOMIC DNA]</scope>
    <source>
        <strain evidence="13 14">JCM 17783</strain>
    </source>
</reference>
<evidence type="ECO:0000256" key="3">
    <source>
        <dbReference type="ARBA" id="ARBA00022491"/>
    </source>
</evidence>
<gene>
    <name evidence="13" type="ORF">MSTO_44250</name>
</gene>